<sequence>MPSTRTICYYAMYVIGEVESNWNWTAVNYNDPITIGMMQWYGTRAAALLNRVRNEMPTAYGQLAASLRSDIESHDSGSTWWTSRYLNRDEGNSIISVFQEEENHVIQENQAIEDFEGYIATLERWGMSQSYPKPLIFAMSMYHQSPASAGQVIATAGGNADLDRIYGVCMNHGVLGQYRNRYNTVYQRLKDWDGESNPPDFGQSGDVDTTPGGNNPGISTETSKLGYIIQNGDTLILYGKDEYAKGVIFYPASGQMWINGYNANGTDIGGGNEGGGSGTGSEAQNAICDLYRSWENKFAYSQGAGRLDPVSSGYGDCSSTVWFAYQQVASIDVGTWTGAMAGKGTKVASGYSGDNLPIEDMQPADLVLIMWYGYDSSFDHVELYMGNNELWGHGGPGDGPNQTTTDARNYPRYTYYWEVRRYL</sequence>
<feature type="compositionally biased region" description="Polar residues" evidence="5">
    <location>
        <begin position="211"/>
        <end position="221"/>
    </location>
</feature>
<evidence type="ECO:0000256" key="3">
    <source>
        <dbReference type="ARBA" id="ARBA00022801"/>
    </source>
</evidence>
<organism evidence="7">
    <name type="scientific">Podoviridae sp. ct9H612</name>
    <dbReference type="NCBI Taxonomy" id="2825226"/>
    <lineage>
        <taxon>Viruses</taxon>
        <taxon>Duplodnaviria</taxon>
        <taxon>Heunggongvirae</taxon>
        <taxon>Uroviricota</taxon>
        <taxon>Caudoviricetes</taxon>
    </lineage>
</organism>
<dbReference type="EMBL" id="BK016274">
    <property type="protein sequence ID" value="DAG06534.1"/>
    <property type="molecule type" value="Genomic_DNA"/>
</dbReference>
<accession>A0A8S5VIN0</accession>
<feature type="domain" description="NlpC/P60" evidence="6">
    <location>
        <begin position="281"/>
        <end position="423"/>
    </location>
</feature>
<dbReference type="GO" id="GO:0006508">
    <property type="term" value="P:proteolysis"/>
    <property type="evidence" value="ECO:0007669"/>
    <property type="project" value="UniProtKB-KW"/>
</dbReference>
<keyword evidence="2" id="KW-0645">Protease</keyword>
<proteinExistence type="inferred from homology"/>
<evidence type="ECO:0000256" key="4">
    <source>
        <dbReference type="ARBA" id="ARBA00022807"/>
    </source>
</evidence>
<reference evidence="7" key="1">
    <citation type="journal article" date="2021" name="Proc. Natl. Acad. Sci. U.S.A.">
        <title>A Catalog of Tens of Thousands of Viruses from Human Metagenomes Reveals Hidden Associations with Chronic Diseases.</title>
        <authorList>
            <person name="Tisza M.J."/>
            <person name="Buck C.B."/>
        </authorList>
    </citation>
    <scope>NUCLEOTIDE SEQUENCE</scope>
    <source>
        <strain evidence="7">Ct9H612</strain>
    </source>
</reference>
<evidence type="ECO:0000259" key="6">
    <source>
        <dbReference type="PROSITE" id="PS51935"/>
    </source>
</evidence>
<dbReference type="InterPro" id="IPR038765">
    <property type="entry name" value="Papain-like_cys_pep_sf"/>
</dbReference>
<name>A0A8S5VIN0_9CAUD</name>
<dbReference type="InterPro" id="IPR000064">
    <property type="entry name" value="NLP_P60_dom"/>
</dbReference>
<dbReference type="Gene3D" id="3.90.1720.10">
    <property type="entry name" value="endopeptidase domain like (from Nostoc punctiforme)"/>
    <property type="match status" value="1"/>
</dbReference>
<evidence type="ECO:0000313" key="7">
    <source>
        <dbReference type="EMBL" id="DAG06534.1"/>
    </source>
</evidence>
<dbReference type="SUPFAM" id="SSF54001">
    <property type="entry name" value="Cysteine proteinases"/>
    <property type="match status" value="1"/>
</dbReference>
<dbReference type="GO" id="GO:0001897">
    <property type="term" value="P:symbiont-mediated cytolysis of host cell"/>
    <property type="evidence" value="ECO:0007669"/>
    <property type="project" value="UniProtKB-ARBA"/>
</dbReference>
<protein>
    <submittedName>
        <fullName evidence="7">NlpC/P60 family</fullName>
    </submittedName>
</protein>
<evidence type="ECO:0000256" key="2">
    <source>
        <dbReference type="ARBA" id="ARBA00022670"/>
    </source>
</evidence>
<dbReference type="PROSITE" id="PS51935">
    <property type="entry name" value="NLPC_P60"/>
    <property type="match status" value="1"/>
</dbReference>
<comment type="similarity">
    <text evidence="1">Belongs to the peptidase C40 family.</text>
</comment>
<dbReference type="GO" id="GO:0008234">
    <property type="term" value="F:cysteine-type peptidase activity"/>
    <property type="evidence" value="ECO:0007669"/>
    <property type="project" value="UniProtKB-KW"/>
</dbReference>
<keyword evidence="4" id="KW-0788">Thiol protease</keyword>
<evidence type="ECO:0000256" key="1">
    <source>
        <dbReference type="ARBA" id="ARBA00007074"/>
    </source>
</evidence>
<feature type="region of interest" description="Disordered" evidence="5">
    <location>
        <begin position="193"/>
        <end position="221"/>
    </location>
</feature>
<evidence type="ECO:0000256" key="5">
    <source>
        <dbReference type="SAM" id="MobiDB-lite"/>
    </source>
</evidence>
<keyword evidence="3" id="KW-0378">Hydrolase</keyword>